<gene>
    <name evidence="1" type="ORF">I41_46980</name>
</gene>
<name>A0A517U4E4_9BACT</name>
<keyword evidence="2" id="KW-1185">Reference proteome</keyword>
<accession>A0A517U4E4</accession>
<reference evidence="1 2" key="1">
    <citation type="submission" date="2019-02" db="EMBL/GenBank/DDBJ databases">
        <title>Deep-cultivation of Planctomycetes and their phenomic and genomic characterization uncovers novel biology.</title>
        <authorList>
            <person name="Wiegand S."/>
            <person name="Jogler M."/>
            <person name="Boedeker C."/>
            <person name="Pinto D."/>
            <person name="Vollmers J."/>
            <person name="Rivas-Marin E."/>
            <person name="Kohn T."/>
            <person name="Peeters S.H."/>
            <person name="Heuer A."/>
            <person name="Rast P."/>
            <person name="Oberbeckmann S."/>
            <person name="Bunk B."/>
            <person name="Jeske O."/>
            <person name="Meyerdierks A."/>
            <person name="Storesund J.E."/>
            <person name="Kallscheuer N."/>
            <person name="Luecker S."/>
            <person name="Lage O.M."/>
            <person name="Pohl T."/>
            <person name="Merkel B.J."/>
            <person name="Hornburger P."/>
            <person name="Mueller R.-W."/>
            <person name="Bruemmer F."/>
            <person name="Labrenz M."/>
            <person name="Spormann A.M."/>
            <person name="Op den Camp H."/>
            <person name="Overmann J."/>
            <person name="Amann R."/>
            <person name="Jetten M.S.M."/>
            <person name="Mascher T."/>
            <person name="Medema M.H."/>
            <person name="Devos D.P."/>
            <person name="Kaster A.-K."/>
            <person name="Ovreas L."/>
            <person name="Rohde M."/>
            <person name="Galperin M.Y."/>
            <person name="Jogler C."/>
        </authorList>
    </citation>
    <scope>NUCLEOTIDE SEQUENCE [LARGE SCALE GENOMIC DNA]</scope>
    <source>
        <strain evidence="1 2">I41</strain>
    </source>
</reference>
<dbReference type="KEGG" id="llh:I41_46980"/>
<dbReference type="EMBL" id="CP036339">
    <property type="protein sequence ID" value="QDT75487.1"/>
    <property type="molecule type" value="Genomic_DNA"/>
</dbReference>
<protein>
    <submittedName>
        <fullName evidence="1">Uncharacterized protein</fullName>
    </submittedName>
</protein>
<dbReference type="Proteomes" id="UP000317909">
    <property type="component" value="Chromosome"/>
</dbReference>
<organism evidence="1 2">
    <name type="scientific">Lacipirellula limnantheis</name>
    <dbReference type="NCBI Taxonomy" id="2528024"/>
    <lineage>
        <taxon>Bacteria</taxon>
        <taxon>Pseudomonadati</taxon>
        <taxon>Planctomycetota</taxon>
        <taxon>Planctomycetia</taxon>
        <taxon>Pirellulales</taxon>
        <taxon>Lacipirellulaceae</taxon>
        <taxon>Lacipirellula</taxon>
    </lineage>
</organism>
<proteinExistence type="predicted"/>
<dbReference type="AlphaFoldDB" id="A0A517U4E4"/>
<evidence type="ECO:0000313" key="1">
    <source>
        <dbReference type="EMBL" id="QDT75487.1"/>
    </source>
</evidence>
<sequence>MGKGEGGRAEAGWGGGYLSFGWFDDILIFRDKIRRAVSCCSVSTYIEFYGSFAFVSGHNSRRKWRPPAALGVVEHLRWASWRLSEPRSTLLVGDYDV</sequence>
<evidence type="ECO:0000313" key="2">
    <source>
        <dbReference type="Proteomes" id="UP000317909"/>
    </source>
</evidence>